<feature type="non-terminal residue" evidence="5">
    <location>
        <position position="1"/>
    </location>
</feature>
<dbReference type="EMBL" id="AJWY01002470">
    <property type="protein sequence ID" value="EKC78225.1"/>
    <property type="molecule type" value="Genomic_DNA"/>
</dbReference>
<dbReference type="SUPFAM" id="SSF52518">
    <property type="entry name" value="Thiamin diphosphate-binding fold (THDP-binding)"/>
    <property type="match status" value="1"/>
</dbReference>
<evidence type="ECO:0000313" key="5">
    <source>
        <dbReference type="EMBL" id="EKC78225.1"/>
    </source>
</evidence>
<name>K1UJ42_9ZZZZ</name>
<dbReference type="Pfam" id="PF00456">
    <property type="entry name" value="Transketolase_N"/>
    <property type="match status" value="1"/>
</dbReference>
<dbReference type="AlphaFoldDB" id="K1UJ42"/>
<dbReference type="Gene3D" id="3.40.50.970">
    <property type="match status" value="1"/>
</dbReference>
<evidence type="ECO:0000259" key="4">
    <source>
        <dbReference type="Pfam" id="PF00456"/>
    </source>
</evidence>
<comment type="cofactor">
    <cofactor evidence="1">
        <name>thiamine diphosphate</name>
        <dbReference type="ChEBI" id="CHEBI:58937"/>
    </cofactor>
</comment>
<dbReference type="PANTHER" id="PTHR47514">
    <property type="entry name" value="TRANSKETOLASE N-TERMINAL SECTION-RELATED"/>
    <property type="match status" value="1"/>
</dbReference>
<comment type="similarity">
    <text evidence="2">Belongs to the transketolase family.</text>
</comment>
<keyword evidence="3" id="KW-0786">Thiamine pyrophosphate</keyword>
<evidence type="ECO:0000256" key="2">
    <source>
        <dbReference type="ARBA" id="ARBA00007131"/>
    </source>
</evidence>
<accession>K1UJ42</accession>
<dbReference type="PANTHER" id="PTHR47514:SF1">
    <property type="entry name" value="TRANSKETOLASE N-TERMINAL SECTION-RELATED"/>
    <property type="match status" value="1"/>
</dbReference>
<evidence type="ECO:0000256" key="3">
    <source>
        <dbReference type="ARBA" id="ARBA00023052"/>
    </source>
</evidence>
<evidence type="ECO:0000256" key="1">
    <source>
        <dbReference type="ARBA" id="ARBA00001964"/>
    </source>
</evidence>
<gene>
    <name evidence="5" type="ORF">LEA_03729</name>
</gene>
<dbReference type="InterPro" id="IPR005474">
    <property type="entry name" value="Transketolase_N"/>
</dbReference>
<reference evidence="5" key="1">
    <citation type="journal article" date="2013" name="Environ. Microbiol.">
        <title>Microbiota from the distal guts of lean and obese adolescents exhibit partial functional redundancy besides clear differences in community structure.</title>
        <authorList>
            <person name="Ferrer M."/>
            <person name="Ruiz A."/>
            <person name="Lanza F."/>
            <person name="Haange S.B."/>
            <person name="Oberbach A."/>
            <person name="Till H."/>
            <person name="Bargiela R."/>
            <person name="Campoy C."/>
            <person name="Segura M.T."/>
            <person name="Richter M."/>
            <person name="von Bergen M."/>
            <person name="Seifert J."/>
            <person name="Suarez A."/>
        </authorList>
    </citation>
    <scope>NUCLEOTIDE SEQUENCE</scope>
</reference>
<dbReference type="InterPro" id="IPR029061">
    <property type="entry name" value="THDP-binding"/>
</dbReference>
<organism evidence="5">
    <name type="scientific">human gut metagenome</name>
    <dbReference type="NCBI Taxonomy" id="408170"/>
    <lineage>
        <taxon>unclassified sequences</taxon>
        <taxon>metagenomes</taxon>
        <taxon>organismal metagenomes</taxon>
    </lineage>
</organism>
<sequence length="103" mass="11798">VLDCLYSKWESFGFNVIPCDGHNIEMLIDSFEKARQTKGQPSIIIARTVKGKGVPFMENKAEWHGKAPNDEQYERAMKALKLEEEKIEHNISELPGKEDTICF</sequence>
<feature type="domain" description="Transketolase N-terminal" evidence="4">
    <location>
        <begin position="7"/>
        <end position="83"/>
    </location>
</feature>
<proteinExistence type="inferred from homology"/>
<comment type="caution">
    <text evidence="5">The sequence shown here is derived from an EMBL/GenBank/DDBJ whole genome shotgun (WGS) entry which is preliminary data.</text>
</comment>
<protein>
    <submittedName>
        <fullName evidence="5">Transketolase domain protein</fullName>
    </submittedName>
</protein>